<organism evidence="1 2">
    <name type="scientific">Dankookia rubra</name>
    <dbReference type="NCBI Taxonomy" id="1442381"/>
    <lineage>
        <taxon>Bacteria</taxon>
        <taxon>Pseudomonadati</taxon>
        <taxon>Pseudomonadota</taxon>
        <taxon>Alphaproteobacteria</taxon>
        <taxon>Acetobacterales</taxon>
        <taxon>Roseomonadaceae</taxon>
        <taxon>Dankookia</taxon>
    </lineage>
</organism>
<gene>
    <name evidence="1" type="ORF">E2C06_26630</name>
</gene>
<sequence>MRHTAKMANRTSSNDNDFVDATLRLTLSERRVLPYDERLTVACFDYGIRLAQAGANLPDWLATAPRWARAAVTIGRSSALRVIQEDRLLGARTAMEATGPMLEPEPFWRRWVG</sequence>
<dbReference type="Proteomes" id="UP000295096">
    <property type="component" value="Unassembled WGS sequence"/>
</dbReference>
<evidence type="ECO:0000313" key="2">
    <source>
        <dbReference type="Proteomes" id="UP000295096"/>
    </source>
</evidence>
<keyword evidence="2" id="KW-1185">Reference proteome</keyword>
<protein>
    <submittedName>
        <fullName evidence="1">Uncharacterized protein</fullName>
    </submittedName>
</protein>
<dbReference type="EMBL" id="SMSJ01000061">
    <property type="protein sequence ID" value="TDH59564.1"/>
    <property type="molecule type" value="Genomic_DNA"/>
</dbReference>
<proteinExistence type="predicted"/>
<name>A0A4R5Q9B6_9PROT</name>
<dbReference type="RefSeq" id="WP_133291621.1">
    <property type="nucleotide sequence ID" value="NZ_SMSJ01000061.1"/>
</dbReference>
<reference evidence="1 2" key="1">
    <citation type="journal article" date="2016" name="J. Microbiol.">
        <title>Dankookia rubra gen. nov., sp. nov., an alphaproteobacterium isolated from sediment of a shallow stream.</title>
        <authorList>
            <person name="Kim W.H."/>
            <person name="Kim D.H."/>
            <person name="Kang K."/>
            <person name="Ahn T.Y."/>
        </authorList>
    </citation>
    <scope>NUCLEOTIDE SEQUENCE [LARGE SCALE GENOMIC DNA]</scope>
    <source>
        <strain evidence="1 2">JCM30602</strain>
    </source>
</reference>
<dbReference type="AlphaFoldDB" id="A0A4R5Q9B6"/>
<evidence type="ECO:0000313" key="1">
    <source>
        <dbReference type="EMBL" id="TDH59564.1"/>
    </source>
</evidence>
<comment type="caution">
    <text evidence="1">The sequence shown here is derived from an EMBL/GenBank/DDBJ whole genome shotgun (WGS) entry which is preliminary data.</text>
</comment>
<accession>A0A4R5Q9B6</accession>